<dbReference type="HAMAP" id="MF_01328_B">
    <property type="entry name" value="Ribosomal_uL4_B"/>
    <property type="match status" value="1"/>
</dbReference>
<evidence type="ECO:0000256" key="1">
    <source>
        <dbReference type="ARBA" id="ARBA00010528"/>
    </source>
</evidence>
<organism evidence="6 7">
    <name type="scientific">Candidatus Beckwithbacteria bacterium CG23_combo_of_CG06-09_8_20_14_all_34_8</name>
    <dbReference type="NCBI Taxonomy" id="1974497"/>
    <lineage>
        <taxon>Bacteria</taxon>
        <taxon>Candidatus Beckwithiibacteriota</taxon>
    </lineage>
</organism>
<dbReference type="Gene3D" id="3.40.1370.10">
    <property type="match status" value="1"/>
</dbReference>
<name>A0A2H0B7M8_9BACT</name>
<accession>A0A2H0B7M8</accession>
<dbReference type="GO" id="GO:0003735">
    <property type="term" value="F:structural constituent of ribosome"/>
    <property type="evidence" value="ECO:0007669"/>
    <property type="project" value="InterPro"/>
</dbReference>
<dbReference type="Proteomes" id="UP000229459">
    <property type="component" value="Unassembled WGS sequence"/>
</dbReference>
<evidence type="ECO:0000256" key="4">
    <source>
        <dbReference type="ARBA" id="ARBA00035244"/>
    </source>
</evidence>
<comment type="function">
    <text evidence="5">Forms part of the polypeptide exit tunnel.</text>
</comment>
<dbReference type="InterPro" id="IPR013005">
    <property type="entry name" value="Ribosomal_uL4-like"/>
</dbReference>
<sequence>MKIDVYDLTGTKVEQINLPKSIFEAKINEQLMAQAVRVYQGNQRMASAKALTRGEVNRTTKKVYRQKGTGQARHGSRKAPIYVGGGVAHGPRGNQNFSLDLPKKMKVVALKSALSLLAKEKKILVIKGLTEIKQPKTKDMAKLMDKLIEKSKQRRVGIVTDIQMEAAVKSLNNLKVLEVYKANELTTFNVINSHWLLLAQETVKTLENRLIK</sequence>
<evidence type="ECO:0000256" key="2">
    <source>
        <dbReference type="ARBA" id="ARBA00022980"/>
    </source>
</evidence>
<dbReference type="NCBIfam" id="TIGR03953">
    <property type="entry name" value="rplD_bact"/>
    <property type="match status" value="1"/>
</dbReference>
<dbReference type="Pfam" id="PF00573">
    <property type="entry name" value="Ribosomal_L4"/>
    <property type="match status" value="1"/>
</dbReference>
<evidence type="ECO:0000313" key="6">
    <source>
        <dbReference type="EMBL" id="PIP53050.1"/>
    </source>
</evidence>
<comment type="similarity">
    <text evidence="1 5">Belongs to the universal ribosomal protein uL4 family.</text>
</comment>
<dbReference type="AlphaFoldDB" id="A0A2H0B7M8"/>
<comment type="subunit">
    <text evidence="5">Part of the 50S ribosomal subunit.</text>
</comment>
<keyword evidence="2 5" id="KW-0689">Ribosomal protein</keyword>
<keyword evidence="5" id="KW-0694">RNA-binding</keyword>
<proteinExistence type="inferred from homology"/>
<dbReference type="PANTHER" id="PTHR10746:SF6">
    <property type="entry name" value="LARGE RIBOSOMAL SUBUNIT PROTEIN UL4M"/>
    <property type="match status" value="1"/>
</dbReference>
<dbReference type="EMBL" id="PCSR01000075">
    <property type="protein sequence ID" value="PIP53050.1"/>
    <property type="molecule type" value="Genomic_DNA"/>
</dbReference>
<dbReference type="PANTHER" id="PTHR10746">
    <property type="entry name" value="50S RIBOSOMAL PROTEIN L4"/>
    <property type="match status" value="1"/>
</dbReference>
<dbReference type="GO" id="GO:0005840">
    <property type="term" value="C:ribosome"/>
    <property type="evidence" value="ECO:0007669"/>
    <property type="project" value="UniProtKB-KW"/>
</dbReference>
<evidence type="ECO:0000256" key="5">
    <source>
        <dbReference type="HAMAP-Rule" id="MF_01328"/>
    </source>
</evidence>
<comment type="caution">
    <text evidence="6">The sequence shown here is derived from an EMBL/GenBank/DDBJ whole genome shotgun (WGS) entry which is preliminary data.</text>
</comment>
<reference evidence="6 7" key="1">
    <citation type="submission" date="2017-09" db="EMBL/GenBank/DDBJ databases">
        <title>Depth-based differentiation of microbial function through sediment-hosted aquifers and enrichment of novel symbionts in the deep terrestrial subsurface.</title>
        <authorList>
            <person name="Probst A.J."/>
            <person name="Ladd B."/>
            <person name="Jarett J.K."/>
            <person name="Geller-Mcgrath D.E."/>
            <person name="Sieber C.M."/>
            <person name="Emerson J.B."/>
            <person name="Anantharaman K."/>
            <person name="Thomas B.C."/>
            <person name="Malmstrom R."/>
            <person name="Stieglmeier M."/>
            <person name="Klingl A."/>
            <person name="Woyke T."/>
            <person name="Ryan C.M."/>
            <person name="Banfield J.F."/>
        </authorList>
    </citation>
    <scope>NUCLEOTIDE SEQUENCE [LARGE SCALE GENOMIC DNA]</scope>
    <source>
        <strain evidence="6">CG23_combo_of_CG06-09_8_20_14_all_34_8</strain>
    </source>
</reference>
<comment type="function">
    <text evidence="5">One of the primary rRNA binding proteins, this protein initially binds near the 5'-end of the 23S rRNA. It is important during the early stages of 50S assembly. It makes multiple contacts with different domains of the 23S rRNA in the assembled 50S subunit and ribosome.</text>
</comment>
<dbReference type="GO" id="GO:1990904">
    <property type="term" value="C:ribonucleoprotein complex"/>
    <property type="evidence" value="ECO:0007669"/>
    <property type="project" value="UniProtKB-KW"/>
</dbReference>
<dbReference type="GO" id="GO:0019843">
    <property type="term" value="F:rRNA binding"/>
    <property type="evidence" value="ECO:0007669"/>
    <property type="project" value="UniProtKB-UniRule"/>
</dbReference>
<keyword evidence="3 5" id="KW-0687">Ribonucleoprotein</keyword>
<dbReference type="SUPFAM" id="SSF52166">
    <property type="entry name" value="Ribosomal protein L4"/>
    <property type="match status" value="1"/>
</dbReference>
<evidence type="ECO:0000313" key="7">
    <source>
        <dbReference type="Proteomes" id="UP000229459"/>
    </source>
</evidence>
<keyword evidence="5" id="KW-0699">rRNA-binding</keyword>
<dbReference type="GO" id="GO:0006412">
    <property type="term" value="P:translation"/>
    <property type="evidence" value="ECO:0007669"/>
    <property type="project" value="UniProtKB-UniRule"/>
</dbReference>
<gene>
    <name evidence="5" type="primary">rplD</name>
    <name evidence="6" type="ORF">COX08_03105</name>
</gene>
<protein>
    <recommendedName>
        <fullName evidence="4 5">Large ribosomal subunit protein uL4</fullName>
    </recommendedName>
</protein>
<dbReference type="InterPro" id="IPR023574">
    <property type="entry name" value="Ribosomal_uL4_dom_sf"/>
</dbReference>
<evidence type="ECO:0000256" key="3">
    <source>
        <dbReference type="ARBA" id="ARBA00023274"/>
    </source>
</evidence>
<dbReference type="InterPro" id="IPR002136">
    <property type="entry name" value="Ribosomal_uL4"/>
</dbReference>